<dbReference type="EMBL" id="QVQA01000021">
    <property type="protein sequence ID" value="KAF5100505.1"/>
    <property type="molecule type" value="Genomic_DNA"/>
</dbReference>
<gene>
    <name evidence="1" type="ORF">D0Z00_001233</name>
</gene>
<reference evidence="1 2" key="1">
    <citation type="journal article" date="2020" name="Front. Microbiol.">
        <title>Phenotypic and Genetic Characterization of the Cheese Ripening Yeast Geotrichum candidum.</title>
        <authorList>
            <person name="Perkins V."/>
            <person name="Vignola S."/>
            <person name="Lessard M.H."/>
            <person name="Plante P.L."/>
            <person name="Corbeil J."/>
            <person name="Dugat-Bony E."/>
            <person name="Frenette M."/>
            <person name="Labrie S."/>
        </authorList>
    </citation>
    <scope>NUCLEOTIDE SEQUENCE [LARGE SCALE GENOMIC DNA]</scope>
    <source>
        <strain evidence="1 2">LMA-1147</strain>
    </source>
</reference>
<accession>A0ACB6V7G2</accession>
<comment type="caution">
    <text evidence="1">The sequence shown here is derived from an EMBL/GenBank/DDBJ whole genome shotgun (WGS) entry which is preliminary data.</text>
</comment>
<proteinExistence type="predicted"/>
<protein>
    <submittedName>
        <fullName evidence="1">Uncharacterized protein</fullName>
    </submittedName>
</protein>
<sequence length="548" mass="60130">MNLQPTYTGYVSSTEDALLLFQATIDGKLPAVSRRPHDRERTELVRSGAAFVFNEQASGIKRWTDGIAWSPSRILGNFLVYRQLEKPFTPGEKKQANRRSSSTSSAYLQNGAAFRSVKRTSPYLQSTQNRRDLNSMGSEYNSGEEIKYPISATGSVTGSSLPIQLTLPNQIPSQNGNDALAGSFEKEMPIERSLVGSLVDSYGFKKDGLIKKTMSIIVHGQPHHLVSYYKPEDVISGIFETPKDNAYLKDIVISDDITSNQNFRIPLENKNDMAHKSTGNVVQQQQQLQQLQIPHQMHPMQHSHHAMSQAALPHLSYMAGPPQALGGPQGYEMSTYEMEDLLKNGGGVSAAGTTGGGLPFFRTSQPLTNSSYMTAAAANTGYRSYGPSSLVPPQEQSQNQFLQSEYYSTVTTSPTAAGMSATTTTSPQYQIGRLATSTNVYLPSLPPLTQSYSYQSYNTSTAGPFSTVDSDPAQPVQLAQQTIPQQQQQQQFAESDPRRLPESSVATSTQGYSPRPFIATVQQQPHPPQQPISTGYGYNYGTNYQGQW</sequence>
<evidence type="ECO:0000313" key="2">
    <source>
        <dbReference type="Proteomes" id="UP000744676"/>
    </source>
</evidence>
<dbReference type="Proteomes" id="UP000744676">
    <property type="component" value="Unassembled WGS sequence"/>
</dbReference>
<name>A0ACB6V7G2_9ASCO</name>
<evidence type="ECO:0000313" key="1">
    <source>
        <dbReference type="EMBL" id="KAF5100505.1"/>
    </source>
</evidence>
<keyword evidence="2" id="KW-1185">Reference proteome</keyword>
<organism evidence="1 2">
    <name type="scientific">Geotrichum galactomycetum</name>
    <dbReference type="NCBI Taxonomy" id="27317"/>
    <lineage>
        <taxon>Eukaryota</taxon>
        <taxon>Fungi</taxon>
        <taxon>Dikarya</taxon>
        <taxon>Ascomycota</taxon>
        <taxon>Saccharomycotina</taxon>
        <taxon>Dipodascomycetes</taxon>
        <taxon>Dipodascales</taxon>
        <taxon>Dipodascaceae</taxon>
        <taxon>Geotrichum</taxon>
    </lineage>
</organism>